<dbReference type="Proteomes" id="UP000233332">
    <property type="component" value="Unassembled WGS sequence"/>
</dbReference>
<organism evidence="2 3">
    <name type="scientific">Thalassospira lohafexi</name>
    <dbReference type="NCBI Taxonomy" id="744227"/>
    <lineage>
        <taxon>Bacteria</taxon>
        <taxon>Pseudomonadati</taxon>
        <taxon>Pseudomonadota</taxon>
        <taxon>Alphaproteobacteria</taxon>
        <taxon>Rhodospirillales</taxon>
        <taxon>Thalassospiraceae</taxon>
        <taxon>Thalassospira</taxon>
    </lineage>
</organism>
<evidence type="ECO:0000313" key="3">
    <source>
        <dbReference type="Proteomes" id="UP000233332"/>
    </source>
</evidence>
<name>A0A2N3L8M9_9PROT</name>
<reference evidence="2 3" key="1">
    <citation type="submission" date="2017-09" db="EMBL/GenBank/DDBJ databases">
        <title>Biodiversity and function of Thalassospira species in the particle-attached aromatic-hydrocarbon-degrading consortia from the surface seawater of the China South Sea.</title>
        <authorList>
            <person name="Dong C."/>
            <person name="Lai Q."/>
            <person name="Shao Z."/>
        </authorList>
    </citation>
    <scope>NUCLEOTIDE SEQUENCE [LARGE SCALE GENOMIC DNA]</scope>
    <source>
        <strain evidence="2 3">139Z-12</strain>
    </source>
</reference>
<sequence length="101" mass="10950">MLKSLRSKPVAIALASIFMGTTAALAAIKIAPKPTTDSVTVYSEIPEGQVILSHQDGTIAFNRNCKSFPCQLDISSLSKGEYDVMIRNGTDIQQMVALYKE</sequence>
<dbReference type="AlphaFoldDB" id="A0A2N3L8M9"/>
<evidence type="ECO:0000313" key="2">
    <source>
        <dbReference type="EMBL" id="PKR59067.1"/>
    </source>
</evidence>
<keyword evidence="3" id="KW-1185">Reference proteome</keyword>
<feature type="signal peptide" evidence="1">
    <location>
        <begin position="1"/>
        <end position="26"/>
    </location>
</feature>
<comment type="caution">
    <text evidence="2">The sequence shown here is derived from an EMBL/GenBank/DDBJ whole genome shotgun (WGS) entry which is preliminary data.</text>
</comment>
<evidence type="ECO:0000256" key="1">
    <source>
        <dbReference type="SAM" id="SignalP"/>
    </source>
</evidence>
<accession>A0A2N3L8M9</accession>
<proteinExistence type="predicted"/>
<dbReference type="RefSeq" id="WP_101301625.1">
    <property type="nucleotide sequence ID" value="NZ_NXGX01000003.1"/>
</dbReference>
<feature type="chain" id="PRO_5014691033" evidence="1">
    <location>
        <begin position="27"/>
        <end position="101"/>
    </location>
</feature>
<gene>
    <name evidence="2" type="ORF">COO92_09560</name>
</gene>
<dbReference type="EMBL" id="NXGX01000003">
    <property type="protein sequence ID" value="PKR59067.1"/>
    <property type="molecule type" value="Genomic_DNA"/>
</dbReference>
<protein>
    <submittedName>
        <fullName evidence="2">Uncharacterized protein</fullName>
    </submittedName>
</protein>
<keyword evidence="1" id="KW-0732">Signal</keyword>